<protein>
    <submittedName>
        <fullName evidence="1">Uncharacterized protein</fullName>
    </submittedName>
</protein>
<reference evidence="2" key="1">
    <citation type="journal article" date="2023" name="Nat. Plants">
        <title>Single-cell RNA sequencing provides a high-resolution roadmap for understanding the multicellular compartmentation of specialized metabolism.</title>
        <authorList>
            <person name="Sun S."/>
            <person name="Shen X."/>
            <person name="Li Y."/>
            <person name="Li Y."/>
            <person name="Wang S."/>
            <person name="Li R."/>
            <person name="Zhang H."/>
            <person name="Shen G."/>
            <person name="Guo B."/>
            <person name="Wei J."/>
            <person name="Xu J."/>
            <person name="St-Pierre B."/>
            <person name="Chen S."/>
            <person name="Sun C."/>
        </authorList>
    </citation>
    <scope>NUCLEOTIDE SEQUENCE [LARGE SCALE GENOMIC DNA]</scope>
</reference>
<gene>
    <name evidence="1" type="ORF">M9H77_22605</name>
</gene>
<name>A0ACC0AQJ8_CATRO</name>
<dbReference type="EMBL" id="CM044705">
    <property type="protein sequence ID" value="KAI5663282.1"/>
    <property type="molecule type" value="Genomic_DNA"/>
</dbReference>
<accession>A0ACC0AQJ8</accession>
<dbReference type="Proteomes" id="UP001060085">
    <property type="component" value="Linkage Group LG05"/>
</dbReference>
<evidence type="ECO:0000313" key="1">
    <source>
        <dbReference type="EMBL" id="KAI5663282.1"/>
    </source>
</evidence>
<evidence type="ECO:0000313" key="2">
    <source>
        <dbReference type="Proteomes" id="UP001060085"/>
    </source>
</evidence>
<proteinExistence type="predicted"/>
<sequence>MDALCIGQLVCILASGLYNLCQLSPLDVLSDTELLEGSPHLVLKGRHGGRGGFILFVEEDASTPDTLGVLHTHVVAEVLGGAMTGLFAHPSLCSMFLAVPNSKGTLYGGTGGVQLLKQLAGACFIIVWNVVVTSAILLVIRVVIPLRMSEEELKIGDDAAHGEEAHALAGQGQREKSIHNGCELQHYIDNQIPRIRY</sequence>
<comment type="caution">
    <text evidence="1">The sequence shown here is derived from an EMBL/GenBank/DDBJ whole genome shotgun (WGS) entry which is preliminary data.</text>
</comment>
<organism evidence="1 2">
    <name type="scientific">Catharanthus roseus</name>
    <name type="common">Madagascar periwinkle</name>
    <name type="synonym">Vinca rosea</name>
    <dbReference type="NCBI Taxonomy" id="4058"/>
    <lineage>
        <taxon>Eukaryota</taxon>
        <taxon>Viridiplantae</taxon>
        <taxon>Streptophyta</taxon>
        <taxon>Embryophyta</taxon>
        <taxon>Tracheophyta</taxon>
        <taxon>Spermatophyta</taxon>
        <taxon>Magnoliopsida</taxon>
        <taxon>eudicotyledons</taxon>
        <taxon>Gunneridae</taxon>
        <taxon>Pentapetalae</taxon>
        <taxon>asterids</taxon>
        <taxon>lamiids</taxon>
        <taxon>Gentianales</taxon>
        <taxon>Apocynaceae</taxon>
        <taxon>Rauvolfioideae</taxon>
        <taxon>Vinceae</taxon>
        <taxon>Catharanthinae</taxon>
        <taxon>Catharanthus</taxon>
    </lineage>
</organism>
<keyword evidence="2" id="KW-1185">Reference proteome</keyword>